<dbReference type="InterPro" id="IPR006574">
    <property type="entry name" value="PRY"/>
</dbReference>
<evidence type="ECO:0000259" key="9">
    <source>
        <dbReference type="PROSITE" id="PS50119"/>
    </source>
</evidence>
<evidence type="ECO:0000256" key="3">
    <source>
        <dbReference type="ARBA" id="ARBA00022723"/>
    </source>
</evidence>
<sequence length="457" mass="51433">MASASTCTEVEQEAQCPICWEYLREPVTLDCGHNFCRKCISFYSEICEEIKDLECPLCSIQIRKEPFRSNWQLRNLIEAIKRLLNPRKEDVCAEHKKKLQLFCKEDEELVCSVCRCSREHRTHTVESHVARLSEELSSLDTPMKELEEKCQQVPSKLLQVSLVERGQVCGRSEFLCTSSSVSFYADCCHLEPLGGGSEGWPGAPSLGHPYKMQTLQTNLADKKAVLCPAPSVHNRICSNRLIFSPSTSMLQRIFKKIFLFSTESVILDQNTAHAKLILSNDKKSVWVADGPQVLPEKLSQFDHWQCVLGTKGFVSGRHFWEILVENQEKWSIGVAQGSVPRKGRFPLGPVEGIWAVGKWDRQYWALDCPGRLRLSPERDLKRIRVTLNYLGGRVAFFDADTEELLFAFSSAFPIANAFCGLSSSLPSVQVHPACVPPVHICREADGRSLAGMLTAPK</sequence>
<dbReference type="InterPro" id="IPR017907">
    <property type="entry name" value="Znf_RING_CS"/>
</dbReference>
<evidence type="ECO:0000259" key="8">
    <source>
        <dbReference type="PROSITE" id="PS50089"/>
    </source>
</evidence>
<dbReference type="SUPFAM" id="SSF57845">
    <property type="entry name" value="B-box zinc-binding domain"/>
    <property type="match status" value="1"/>
</dbReference>
<evidence type="ECO:0000256" key="4">
    <source>
        <dbReference type="ARBA" id="ARBA00022771"/>
    </source>
</evidence>
<feature type="domain" description="B30.2/SPRY" evidence="10">
    <location>
        <begin position="245"/>
        <end position="447"/>
    </location>
</feature>
<evidence type="ECO:0000313" key="12">
    <source>
        <dbReference type="Proteomes" id="UP000694545"/>
    </source>
</evidence>
<evidence type="ECO:0000256" key="1">
    <source>
        <dbReference type="ARBA" id="ARBA00009651"/>
    </source>
</evidence>
<keyword evidence="2" id="KW-0800">Toxin</keyword>
<dbReference type="Gene3D" id="3.30.40.10">
    <property type="entry name" value="Zinc/RING finger domain, C3HC4 (zinc finger)"/>
    <property type="match status" value="1"/>
</dbReference>
<dbReference type="Pfam" id="PF13765">
    <property type="entry name" value="PRY"/>
    <property type="match status" value="1"/>
</dbReference>
<evidence type="ECO:0000259" key="10">
    <source>
        <dbReference type="PROSITE" id="PS50188"/>
    </source>
</evidence>
<dbReference type="PROSITE" id="PS50119">
    <property type="entry name" value="ZF_BBOX"/>
    <property type="match status" value="1"/>
</dbReference>
<keyword evidence="12" id="KW-1185">Reference proteome</keyword>
<protein>
    <submittedName>
        <fullName evidence="11">Uncharacterized protein</fullName>
    </submittedName>
</protein>
<dbReference type="InterPro" id="IPR013320">
    <property type="entry name" value="ConA-like_dom_sf"/>
</dbReference>
<keyword evidence="3" id="KW-0479">Metal-binding</keyword>
<dbReference type="Proteomes" id="UP000694545">
    <property type="component" value="Unplaced"/>
</dbReference>
<proteinExistence type="inferred from homology"/>
<organism evidence="11 12">
    <name type="scientific">Varanus komodoensis</name>
    <name type="common">Komodo dragon</name>
    <dbReference type="NCBI Taxonomy" id="61221"/>
    <lineage>
        <taxon>Eukaryota</taxon>
        <taxon>Metazoa</taxon>
        <taxon>Chordata</taxon>
        <taxon>Craniata</taxon>
        <taxon>Vertebrata</taxon>
        <taxon>Euteleostomi</taxon>
        <taxon>Lepidosauria</taxon>
        <taxon>Squamata</taxon>
        <taxon>Bifurcata</taxon>
        <taxon>Unidentata</taxon>
        <taxon>Episquamata</taxon>
        <taxon>Toxicofera</taxon>
        <taxon>Anguimorpha</taxon>
        <taxon>Paleoanguimorpha</taxon>
        <taxon>Varanoidea</taxon>
        <taxon>Varanidae</taxon>
        <taxon>Varanus</taxon>
    </lineage>
</organism>
<keyword evidence="5" id="KW-0862">Zinc</keyword>
<evidence type="ECO:0000256" key="2">
    <source>
        <dbReference type="ARBA" id="ARBA00022699"/>
    </source>
</evidence>
<dbReference type="PROSITE" id="PS50089">
    <property type="entry name" value="ZF_RING_2"/>
    <property type="match status" value="1"/>
</dbReference>
<dbReference type="PANTHER" id="PTHR24103">
    <property type="entry name" value="E3 UBIQUITIN-PROTEIN LIGASE TRIM"/>
    <property type="match status" value="1"/>
</dbReference>
<dbReference type="GO" id="GO:0008270">
    <property type="term" value="F:zinc ion binding"/>
    <property type="evidence" value="ECO:0007669"/>
    <property type="project" value="UniProtKB-KW"/>
</dbReference>
<keyword evidence="2" id="KW-0528">Neurotoxin</keyword>
<dbReference type="PROSITE" id="PS00518">
    <property type="entry name" value="ZF_RING_1"/>
    <property type="match status" value="1"/>
</dbReference>
<accession>A0A8D2IWF8</accession>
<evidence type="ECO:0000256" key="5">
    <source>
        <dbReference type="ARBA" id="ARBA00022833"/>
    </source>
</evidence>
<reference evidence="11" key="2">
    <citation type="submission" date="2025-09" db="UniProtKB">
        <authorList>
            <consortium name="Ensembl"/>
        </authorList>
    </citation>
    <scope>IDENTIFICATION</scope>
</reference>
<dbReference type="InterPro" id="IPR001870">
    <property type="entry name" value="B30.2/SPRY"/>
</dbReference>
<dbReference type="SMART" id="SM00589">
    <property type="entry name" value="PRY"/>
    <property type="match status" value="1"/>
</dbReference>
<reference evidence="11" key="1">
    <citation type="submission" date="2025-08" db="UniProtKB">
        <authorList>
            <consortium name="Ensembl"/>
        </authorList>
    </citation>
    <scope>IDENTIFICATION</scope>
</reference>
<dbReference type="PROSITE" id="PS50188">
    <property type="entry name" value="B302_SPRY"/>
    <property type="match status" value="1"/>
</dbReference>
<dbReference type="SUPFAM" id="SSF57850">
    <property type="entry name" value="RING/U-box"/>
    <property type="match status" value="1"/>
</dbReference>
<evidence type="ECO:0000313" key="11">
    <source>
        <dbReference type="Ensembl" id="ENSVKKP00000003109.1"/>
    </source>
</evidence>
<feature type="domain" description="RING-type" evidence="8">
    <location>
        <begin position="16"/>
        <end position="59"/>
    </location>
</feature>
<dbReference type="InterPro" id="IPR013083">
    <property type="entry name" value="Znf_RING/FYVE/PHD"/>
</dbReference>
<dbReference type="PRINTS" id="PR01407">
    <property type="entry name" value="BUTYPHLNCDUF"/>
</dbReference>
<name>A0A8D2IWF8_VARKO</name>
<dbReference type="Gene3D" id="2.60.120.920">
    <property type="match status" value="1"/>
</dbReference>
<dbReference type="InterPro" id="IPR050143">
    <property type="entry name" value="TRIM/RBCC"/>
</dbReference>
<dbReference type="Pfam" id="PF00643">
    <property type="entry name" value="zf-B_box"/>
    <property type="match status" value="1"/>
</dbReference>
<evidence type="ECO:0000256" key="7">
    <source>
        <dbReference type="PROSITE-ProRule" id="PRU00024"/>
    </source>
</evidence>
<keyword evidence="4 7" id="KW-0863">Zinc-finger</keyword>
<dbReference type="InterPro" id="IPR000315">
    <property type="entry name" value="Znf_B-box"/>
</dbReference>
<dbReference type="SMART" id="SM00336">
    <property type="entry name" value="BBOX"/>
    <property type="match status" value="1"/>
</dbReference>
<dbReference type="SMART" id="SM00184">
    <property type="entry name" value="RING"/>
    <property type="match status" value="1"/>
</dbReference>
<dbReference type="SUPFAM" id="SSF49899">
    <property type="entry name" value="Concanavalin A-like lectins/glucanases"/>
    <property type="match status" value="1"/>
</dbReference>
<comment type="similarity">
    <text evidence="1">Belongs to the ohanin/vespryn family.</text>
</comment>
<dbReference type="InterPro" id="IPR043136">
    <property type="entry name" value="B30.2/SPRY_sf"/>
</dbReference>
<dbReference type="InterPro" id="IPR001841">
    <property type="entry name" value="Znf_RING"/>
</dbReference>
<comment type="function">
    <text evidence="6">Neurotoxin that produces dose-dependent hypolocomotion and hyperalgesia in mice. May directly act on the central nervous system, as it is 6500-fold more potent when administered intracerebroventricularly than intraperitoneal.</text>
</comment>
<dbReference type="InterPro" id="IPR003879">
    <property type="entry name" value="Butyrophylin_SPRY"/>
</dbReference>
<feature type="domain" description="B box-type" evidence="9">
    <location>
        <begin position="87"/>
        <end position="128"/>
    </location>
</feature>
<dbReference type="SMART" id="SM00449">
    <property type="entry name" value="SPRY"/>
    <property type="match status" value="1"/>
</dbReference>
<dbReference type="InterPro" id="IPR003877">
    <property type="entry name" value="SPRY_dom"/>
</dbReference>
<dbReference type="Pfam" id="PF00622">
    <property type="entry name" value="SPRY"/>
    <property type="match status" value="1"/>
</dbReference>
<dbReference type="Pfam" id="PF15227">
    <property type="entry name" value="zf-C3HC4_4"/>
    <property type="match status" value="1"/>
</dbReference>
<dbReference type="AlphaFoldDB" id="A0A8D2IWF8"/>
<dbReference type="Ensembl" id="ENSVKKT00000003198.1">
    <property type="protein sequence ID" value="ENSVKKP00000003109.1"/>
    <property type="gene ID" value="ENSVKKG00000002327.1"/>
</dbReference>
<evidence type="ECO:0000256" key="6">
    <source>
        <dbReference type="ARBA" id="ARBA00034460"/>
    </source>
</evidence>
<dbReference type="Gene3D" id="3.30.160.60">
    <property type="entry name" value="Classic Zinc Finger"/>
    <property type="match status" value="1"/>
</dbReference>